<dbReference type="PANTHER" id="PTHR14003">
    <property type="entry name" value="TRANSCRIPTIONAL REPRESSOR PROTEIN YY"/>
    <property type="match status" value="1"/>
</dbReference>
<dbReference type="InterPro" id="IPR036236">
    <property type="entry name" value="Znf_C2H2_sf"/>
</dbReference>
<reference evidence="8" key="1">
    <citation type="submission" date="2019-07" db="EMBL/GenBank/DDBJ databases">
        <authorList>
            <consortium name="Wellcome Sanger Institute Data Sharing"/>
        </authorList>
    </citation>
    <scope>NUCLEOTIDE SEQUENCE [LARGE SCALE GENOMIC DNA]</scope>
</reference>
<feature type="domain" description="C2H2-type" evidence="7">
    <location>
        <begin position="237"/>
        <end position="264"/>
    </location>
</feature>
<dbReference type="GO" id="GO:0008270">
    <property type="term" value="F:zinc ion binding"/>
    <property type="evidence" value="ECO:0007669"/>
    <property type="project" value="UniProtKB-KW"/>
</dbReference>
<evidence type="ECO:0000256" key="2">
    <source>
        <dbReference type="ARBA" id="ARBA00022737"/>
    </source>
</evidence>
<feature type="domain" description="C2H2-type" evidence="7">
    <location>
        <begin position="209"/>
        <end position="236"/>
    </location>
</feature>
<dbReference type="GeneTree" id="ENSGT01150000286953"/>
<dbReference type="InterPro" id="IPR013087">
    <property type="entry name" value="Znf_C2H2_type"/>
</dbReference>
<dbReference type="FunFam" id="3.30.160.60:FF:001443">
    <property type="entry name" value="Zinc finger protein 668"/>
    <property type="match status" value="1"/>
</dbReference>
<keyword evidence="2" id="KW-0677">Repeat</keyword>
<evidence type="ECO:0000256" key="6">
    <source>
        <dbReference type="PROSITE-ProRule" id="PRU00042"/>
    </source>
</evidence>
<evidence type="ECO:0000313" key="8">
    <source>
        <dbReference type="Ensembl" id="ENSGMOP00000034547.1"/>
    </source>
</evidence>
<dbReference type="GO" id="GO:0000785">
    <property type="term" value="C:chromatin"/>
    <property type="evidence" value="ECO:0007669"/>
    <property type="project" value="TreeGrafter"/>
</dbReference>
<evidence type="ECO:0000256" key="1">
    <source>
        <dbReference type="ARBA" id="ARBA00022723"/>
    </source>
</evidence>
<dbReference type="GO" id="GO:0000978">
    <property type="term" value="F:RNA polymerase II cis-regulatory region sequence-specific DNA binding"/>
    <property type="evidence" value="ECO:0007669"/>
    <property type="project" value="TreeGrafter"/>
</dbReference>
<sequence>ITSSASISIFLVLIEMHHPTAHLPSKPGPSLCKMTEIKTEPAPTRRVPSGPVGFGQRSSALAQSTYSIPLAQRHLRVQESLHVDAPGSSHMSGHNGELRILSVYRKGEGPLALDGHDTLFAVCKLEALSSPSADHSVAKRLERGHERLVHLEEPSGHRGGRKGRPYVLFGHPHAYPHRREAVLVRPMHEALSEQSQPEDPHEDSGEKPYGCEKCMKGFSQNCSLKVHMRTHSGEKPCVCLQCNGSFSDPSSLRVHMLKHTGNGVLGHWATRHFD</sequence>
<organism evidence="8 9">
    <name type="scientific">Gadus morhua</name>
    <name type="common">Atlantic cod</name>
    <dbReference type="NCBI Taxonomy" id="8049"/>
    <lineage>
        <taxon>Eukaryota</taxon>
        <taxon>Metazoa</taxon>
        <taxon>Chordata</taxon>
        <taxon>Craniata</taxon>
        <taxon>Vertebrata</taxon>
        <taxon>Euteleostomi</taxon>
        <taxon>Actinopterygii</taxon>
        <taxon>Neopterygii</taxon>
        <taxon>Teleostei</taxon>
        <taxon>Neoteleostei</taxon>
        <taxon>Acanthomorphata</taxon>
        <taxon>Zeiogadaria</taxon>
        <taxon>Gadariae</taxon>
        <taxon>Gadiformes</taxon>
        <taxon>Gadoidei</taxon>
        <taxon>Gadidae</taxon>
        <taxon>Gadus</taxon>
    </lineage>
</organism>
<keyword evidence="3 6" id="KW-0863">Zinc-finger</keyword>
<dbReference type="GO" id="GO:0000981">
    <property type="term" value="F:DNA-binding transcription factor activity, RNA polymerase II-specific"/>
    <property type="evidence" value="ECO:0007669"/>
    <property type="project" value="TreeGrafter"/>
</dbReference>
<evidence type="ECO:0000313" key="9">
    <source>
        <dbReference type="Proteomes" id="UP000694546"/>
    </source>
</evidence>
<dbReference type="Proteomes" id="UP000694546">
    <property type="component" value="Chromosome 1"/>
</dbReference>
<dbReference type="SMART" id="SM00355">
    <property type="entry name" value="ZnF_C2H2"/>
    <property type="match status" value="2"/>
</dbReference>
<reference evidence="8" key="2">
    <citation type="submission" date="2025-08" db="UniProtKB">
        <authorList>
            <consortium name="Ensembl"/>
        </authorList>
    </citation>
    <scope>IDENTIFICATION</scope>
</reference>
<dbReference type="Gene3D" id="3.30.160.60">
    <property type="entry name" value="Classic Zinc Finger"/>
    <property type="match status" value="2"/>
</dbReference>
<dbReference type="Pfam" id="PF00096">
    <property type="entry name" value="zf-C2H2"/>
    <property type="match status" value="2"/>
</dbReference>
<dbReference type="GO" id="GO:0031519">
    <property type="term" value="C:PcG protein complex"/>
    <property type="evidence" value="ECO:0007669"/>
    <property type="project" value="TreeGrafter"/>
</dbReference>
<dbReference type="AlphaFoldDB" id="A0A8C5ATX3"/>
<keyword evidence="5" id="KW-0539">Nucleus</keyword>
<dbReference type="PANTHER" id="PTHR14003:SF23">
    <property type="entry name" value="ZINC FINGER PROTEIN 143"/>
    <property type="match status" value="1"/>
</dbReference>
<name>A0A8C5ATX3_GADMO</name>
<proteinExistence type="predicted"/>
<evidence type="ECO:0000256" key="5">
    <source>
        <dbReference type="ARBA" id="ARBA00023242"/>
    </source>
</evidence>
<dbReference type="PROSITE" id="PS50157">
    <property type="entry name" value="ZINC_FINGER_C2H2_2"/>
    <property type="match status" value="2"/>
</dbReference>
<dbReference type="SUPFAM" id="SSF57667">
    <property type="entry name" value="beta-beta-alpha zinc fingers"/>
    <property type="match status" value="1"/>
</dbReference>
<dbReference type="FunFam" id="3.30.160.60:FF:002343">
    <property type="entry name" value="Zinc finger protein 33A"/>
    <property type="match status" value="1"/>
</dbReference>
<dbReference type="PROSITE" id="PS00028">
    <property type="entry name" value="ZINC_FINGER_C2H2_1"/>
    <property type="match status" value="2"/>
</dbReference>
<evidence type="ECO:0000256" key="3">
    <source>
        <dbReference type="ARBA" id="ARBA00022771"/>
    </source>
</evidence>
<accession>A0A8C5ATX3</accession>
<protein>
    <recommendedName>
        <fullName evidence="7">C2H2-type domain-containing protein</fullName>
    </recommendedName>
</protein>
<keyword evidence="4" id="KW-0862">Zinc</keyword>
<keyword evidence="1" id="KW-0479">Metal-binding</keyword>
<evidence type="ECO:0000259" key="7">
    <source>
        <dbReference type="PROSITE" id="PS50157"/>
    </source>
</evidence>
<dbReference type="GO" id="GO:0005667">
    <property type="term" value="C:transcription regulator complex"/>
    <property type="evidence" value="ECO:0007669"/>
    <property type="project" value="TreeGrafter"/>
</dbReference>
<evidence type="ECO:0000256" key="4">
    <source>
        <dbReference type="ARBA" id="ARBA00022833"/>
    </source>
</evidence>
<reference evidence="8" key="3">
    <citation type="submission" date="2025-09" db="UniProtKB">
        <authorList>
            <consortium name="Ensembl"/>
        </authorList>
    </citation>
    <scope>IDENTIFICATION</scope>
</reference>
<keyword evidence="9" id="KW-1185">Reference proteome</keyword>
<dbReference type="Ensembl" id="ENSGMOT00000061184.1">
    <property type="protein sequence ID" value="ENSGMOP00000034547.1"/>
    <property type="gene ID" value="ENSGMOG00000025537.1"/>
</dbReference>